<dbReference type="Proteomes" id="UP001158576">
    <property type="component" value="Chromosome PAR"/>
</dbReference>
<reference evidence="1 2" key="1">
    <citation type="submission" date="2021-04" db="EMBL/GenBank/DDBJ databases">
        <authorList>
            <person name="Bliznina A."/>
        </authorList>
    </citation>
    <scope>NUCLEOTIDE SEQUENCE [LARGE SCALE GENOMIC DNA]</scope>
</reference>
<sequence length="93" mass="11220">MVAFHKGIDVRKEQSYWNNPDFKRTSHVFCDKDDEQGSRIIDIIKKRREGLREIMIDATAAFKEKVLSRQHDILLQVRWLKLLTREEEEEEDF</sequence>
<gene>
    <name evidence="1" type="ORF">OKIOD_LOCUS4504</name>
</gene>
<evidence type="ECO:0000313" key="1">
    <source>
        <dbReference type="EMBL" id="CAG5091276.1"/>
    </source>
</evidence>
<name>A0ABN7S2F7_OIKDI</name>
<protein>
    <submittedName>
        <fullName evidence="1">Oidioi.mRNA.OKI2018_I69.PAR.g12946.t1.cds</fullName>
    </submittedName>
</protein>
<evidence type="ECO:0000313" key="2">
    <source>
        <dbReference type="Proteomes" id="UP001158576"/>
    </source>
</evidence>
<keyword evidence="2" id="KW-1185">Reference proteome</keyword>
<organism evidence="1 2">
    <name type="scientific">Oikopleura dioica</name>
    <name type="common">Tunicate</name>
    <dbReference type="NCBI Taxonomy" id="34765"/>
    <lineage>
        <taxon>Eukaryota</taxon>
        <taxon>Metazoa</taxon>
        <taxon>Chordata</taxon>
        <taxon>Tunicata</taxon>
        <taxon>Appendicularia</taxon>
        <taxon>Copelata</taxon>
        <taxon>Oikopleuridae</taxon>
        <taxon>Oikopleura</taxon>
    </lineage>
</organism>
<proteinExistence type="predicted"/>
<dbReference type="EMBL" id="OU015568">
    <property type="protein sequence ID" value="CAG5091276.1"/>
    <property type="molecule type" value="Genomic_DNA"/>
</dbReference>
<accession>A0ABN7S2F7</accession>